<protein>
    <submittedName>
        <fullName evidence="2">Uncharacterized protein</fullName>
    </submittedName>
</protein>
<keyword evidence="1" id="KW-0175">Coiled coil</keyword>
<proteinExistence type="predicted"/>
<sequence length="813" mass="91249">MLLNSRKLIADAEFPRETVLPLVIAYVFEYRRIAQQTFRAEDDPAETQSILRDALASAGYVDLSRKALRDYKSEGKHRILTTINSISSDDVRRKEATLFGTAKGFDPWHAFQSEQKLKFELRMRFNLLYTKKEQGRLLSDAGGEHAALARALSDDRREHPLGSGPLALPESVRQFCSPRVPSAIQYVALVDSDHYGIHREIDELFAKTGTVVPQMTDRELRDFEQGKKGAWRRAMDLIIAKFVGDFQQQPGDDCEMVREQLQIALTHNQASEAQVQAAKADAEQLQEARKDLELQLRFAEERITDVQNEHATQAGTISALEEEKQQLAAELKAERAKAKKKRTADDEFTGLHLELHDLRKKLGLCKADAILYRSEVEKETKILQKERDDARKQQLAAADQSADLERQLAECRGMLESDSVQQETIIAQFAEQIAELEAAQNVARKLHEELQAKYETYEDELRKCNGSVERLTREKTLLQGRVDALRASAVPLPVAPGDDEFSEARADLGAEMEKLQEAMQRLTDERNEIANREEQLRAELETTRNVLGDAERLKAELATVQEEKRELENREISATAKIEQLSAATAAVTNATLLQTELTELQASKAELEKQLADTRTTSAGELRELREELAEKRSLIQEQRVKLARINKRPATGNAVPAVGQDVLERVVAEVLDALTRFDQLFDSATDREELRAKMEGLAASLRRSTKTLKSTFGTESGHQAHVKELQAVIAAGKARIAELEANARILQEQVELCDARIESVRLECGDRIAKLEESTMDVVPYDHAPSKLGEQLRRDAAVLRSLSVRLAGAVA</sequence>
<accession>A0A3T1CXJ8</accession>
<feature type="coiled-coil region" evidence="1">
    <location>
        <begin position="268"/>
        <end position="344"/>
    </location>
</feature>
<dbReference type="KEGG" id="vg:80540905"/>
<name>A0A3T1CXJ8_9VIRU</name>
<feature type="coiled-coil region" evidence="1">
    <location>
        <begin position="724"/>
        <end position="758"/>
    </location>
</feature>
<reference evidence="3" key="1">
    <citation type="journal article" date="2019" name="J. Virol.">
        <title>Medusavirus, a novel large DNA virus discovered from hot spring water.</title>
        <authorList>
            <person name="Yoshikawa G."/>
            <person name="Blanc-Mathieu R."/>
            <person name="Song C."/>
            <person name="Kayama Y."/>
            <person name="Mochizuki T."/>
            <person name="Murata K."/>
            <person name="Ogata H."/>
            <person name="Takemura M."/>
        </authorList>
    </citation>
    <scope>NUCLEOTIDE SEQUENCE [LARGE SCALE GENOMIC DNA]</scope>
</reference>
<keyword evidence="3" id="KW-1185">Reference proteome</keyword>
<dbReference type="PANTHER" id="PTHR45615:SF80">
    <property type="entry name" value="GRIP DOMAIN-CONTAINING PROTEIN"/>
    <property type="match status" value="1"/>
</dbReference>
<evidence type="ECO:0000256" key="1">
    <source>
        <dbReference type="SAM" id="Coils"/>
    </source>
</evidence>
<evidence type="ECO:0000313" key="3">
    <source>
        <dbReference type="Proteomes" id="UP001161669"/>
    </source>
</evidence>
<dbReference type="PANTHER" id="PTHR45615">
    <property type="entry name" value="MYOSIN HEAVY CHAIN, NON-MUSCLE"/>
    <property type="match status" value="1"/>
</dbReference>
<organism evidence="2 3">
    <name type="scientific">Acanthamoeba castellanii medusavirus J1</name>
    <dbReference type="NCBI Taxonomy" id="3114988"/>
    <lineage>
        <taxon>Viruses</taxon>
        <taxon>Varidnaviria</taxon>
        <taxon>Bamfordvirae</taxon>
        <taxon>Nucleocytoviricota</taxon>
        <taxon>Megaviricetes</taxon>
        <taxon>Mamonoviridae</taxon>
        <taxon>Medusavirus</taxon>
        <taxon>Medusavirus medusae</taxon>
    </lineage>
</organism>
<dbReference type="EMBL" id="AP018495">
    <property type="protein sequence ID" value="BBI30553.1"/>
    <property type="molecule type" value="Genomic_DNA"/>
</dbReference>
<feature type="coiled-coil region" evidence="1">
    <location>
        <begin position="429"/>
        <end position="650"/>
    </location>
</feature>
<evidence type="ECO:0000313" key="2">
    <source>
        <dbReference type="EMBL" id="BBI30553.1"/>
    </source>
</evidence>
<dbReference type="Proteomes" id="UP001161669">
    <property type="component" value="Segment"/>
</dbReference>